<reference evidence="1 2" key="1">
    <citation type="journal article" date="2016" name="Nat. Commun.">
        <title>Thousands of microbial genomes shed light on interconnected biogeochemical processes in an aquifer system.</title>
        <authorList>
            <person name="Anantharaman K."/>
            <person name="Brown C.T."/>
            <person name="Hug L.A."/>
            <person name="Sharon I."/>
            <person name="Castelle C.J."/>
            <person name="Probst A.J."/>
            <person name="Thomas B.C."/>
            <person name="Singh A."/>
            <person name="Wilkins M.J."/>
            <person name="Karaoz U."/>
            <person name="Brodie E.L."/>
            <person name="Williams K.H."/>
            <person name="Hubbard S.S."/>
            <person name="Banfield J.F."/>
        </authorList>
    </citation>
    <scope>NUCLEOTIDE SEQUENCE [LARGE SCALE GENOMIC DNA]</scope>
</reference>
<evidence type="ECO:0000313" key="2">
    <source>
        <dbReference type="Proteomes" id="UP000177723"/>
    </source>
</evidence>
<comment type="caution">
    <text evidence="1">The sequence shown here is derived from an EMBL/GenBank/DDBJ whole genome shotgun (WGS) entry which is preliminary data.</text>
</comment>
<name>A0A1F5WPL2_9BACT</name>
<proteinExistence type="predicted"/>
<gene>
    <name evidence="1" type="ORF">A3F23_00130</name>
</gene>
<dbReference type="AlphaFoldDB" id="A0A1F5WPL2"/>
<sequence length="62" mass="7052">MTHQKALEILIKLIEKNPYFAKASNGEERKAILTAIGVLSWTKLAGARIKKMMEERKARRGI</sequence>
<accession>A0A1F5WPL2</accession>
<organism evidence="1 2">
    <name type="scientific">Candidatus Giovannonibacteria bacterium RIFCSPHIGHO2_12_FULL_43_15</name>
    <dbReference type="NCBI Taxonomy" id="1798341"/>
    <lineage>
        <taxon>Bacteria</taxon>
        <taxon>Candidatus Giovannoniibacteriota</taxon>
    </lineage>
</organism>
<evidence type="ECO:0000313" key="1">
    <source>
        <dbReference type="EMBL" id="OGF77598.1"/>
    </source>
</evidence>
<dbReference type="Proteomes" id="UP000177723">
    <property type="component" value="Unassembled WGS sequence"/>
</dbReference>
<protein>
    <submittedName>
        <fullName evidence="1">Uncharacterized protein</fullName>
    </submittedName>
</protein>
<dbReference type="EMBL" id="MFHT01000016">
    <property type="protein sequence ID" value="OGF77598.1"/>
    <property type="molecule type" value="Genomic_DNA"/>
</dbReference>